<evidence type="ECO:0000313" key="3">
    <source>
        <dbReference type="EMBL" id="SNR25070.1"/>
    </source>
</evidence>
<dbReference type="Proteomes" id="UP000198397">
    <property type="component" value="Unassembled WGS sequence"/>
</dbReference>
<dbReference type="PANTHER" id="PTHR46268:SF6">
    <property type="entry name" value="UNIVERSAL STRESS PROTEIN UP12"/>
    <property type="match status" value="1"/>
</dbReference>
<sequence length="135" mass="14708">MYERILVATDDSPEADVAVDQAIGLAEAEGASLHALFVVDRRFDRTEAMSEPFVQAGDTALREVEVRAAERGIDVTTTLERGDPAETILTYAESMDADLIVLGGKRPSTAKRFFIGDVTERVARHASTSVLIVRE</sequence>
<evidence type="ECO:0000256" key="1">
    <source>
        <dbReference type="ARBA" id="ARBA00008791"/>
    </source>
</evidence>
<dbReference type="InterPro" id="IPR006015">
    <property type="entry name" value="Universal_stress_UspA"/>
</dbReference>
<dbReference type="InterPro" id="IPR006016">
    <property type="entry name" value="UspA"/>
</dbReference>
<dbReference type="Gene3D" id="3.40.50.620">
    <property type="entry name" value="HUPs"/>
    <property type="match status" value="1"/>
</dbReference>
<dbReference type="EMBL" id="FZNQ01000001">
    <property type="protein sequence ID" value="SNR25070.1"/>
    <property type="molecule type" value="Genomic_DNA"/>
</dbReference>
<gene>
    <name evidence="3" type="ORF">SAMN06264855_101327</name>
</gene>
<organism evidence="3 4">
    <name type="scientific">Halorubrum vacuolatum</name>
    <name type="common">Natronobacterium vacuolatum</name>
    <dbReference type="NCBI Taxonomy" id="63740"/>
    <lineage>
        <taxon>Archaea</taxon>
        <taxon>Methanobacteriati</taxon>
        <taxon>Methanobacteriota</taxon>
        <taxon>Stenosarchaea group</taxon>
        <taxon>Halobacteria</taxon>
        <taxon>Halobacteriales</taxon>
        <taxon>Haloferacaceae</taxon>
        <taxon>Halorubrum</taxon>
    </lineage>
</organism>
<name>A0A238USE7_HALVU</name>
<accession>A0A238USE7</accession>
<protein>
    <submittedName>
        <fullName evidence="3">Nucleotide-binding universal stress protein, UspA family</fullName>
    </submittedName>
</protein>
<dbReference type="Pfam" id="PF00582">
    <property type="entry name" value="Usp"/>
    <property type="match status" value="1"/>
</dbReference>
<dbReference type="PRINTS" id="PR01438">
    <property type="entry name" value="UNVRSLSTRESS"/>
</dbReference>
<feature type="domain" description="UspA" evidence="2">
    <location>
        <begin position="1"/>
        <end position="134"/>
    </location>
</feature>
<dbReference type="RefSeq" id="WP_089383299.1">
    <property type="nucleotide sequence ID" value="NZ_FZNQ01000001.1"/>
</dbReference>
<evidence type="ECO:0000259" key="2">
    <source>
        <dbReference type="Pfam" id="PF00582"/>
    </source>
</evidence>
<dbReference type="SUPFAM" id="SSF52402">
    <property type="entry name" value="Adenine nucleotide alpha hydrolases-like"/>
    <property type="match status" value="1"/>
</dbReference>
<reference evidence="3 4" key="1">
    <citation type="submission" date="2017-06" db="EMBL/GenBank/DDBJ databases">
        <authorList>
            <person name="Kim H.J."/>
            <person name="Triplett B.A."/>
        </authorList>
    </citation>
    <scope>NUCLEOTIDE SEQUENCE [LARGE SCALE GENOMIC DNA]</scope>
    <source>
        <strain evidence="3 4">DSM 8800</strain>
    </source>
</reference>
<dbReference type="AlphaFoldDB" id="A0A238USE7"/>
<dbReference type="PANTHER" id="PTHR46268">
    <property type="entry name" value="STRESS RESPONSE PROTEIN NHAX"/>
    <property type="match status" value="1"/>
</dbReference>
<dbReference type="OrthoDB" id="105697at2157"/>
<dbReference type="InterPro" id="IPR014729">
    <property type="entry name" value="Rossmann-like_a/b/a_fold"/>
</dbReference>
<dbReference type="CDD" id="cd00293">
    <property type="entry name" value="USP-like"/>
    <property type="match status" value="1"/>
</dbReference>
<evidence type="ECO:0000313" key="4">
    <source>
        <dbReference type="Proteomes" id="UP000198397"/>
    </source>
</evidence>
<keyword evidence="4" id="KW-1185">Reference proteome</keyword>
<proteinExistence type="inferred from homology"/>
<comment type="similarity">
    <text evidence="1">Belongs to the universal stress protein A family.</text>
</comment>